<dbReference type="AlphaFoldDB" id="A0A067FMQ6"/>
<protein>
    <recommendedName>
        <fullName evidence="5">Transmembrane protein</fullName>
    </recommendedName>
</protein>
<dbReference type="eggNOG" id="ENOG502S3MA">
    <property type="taxonomic scope" value="Eukaryota"/>
</dbReference>
<dbReference type="SMR" id="A0A067FMQ6"/>
<dbReference type="Proteomes" id="UP000027120">
    <property type="component" value="Unassembled WGS sequence"/>
</dbReference>
<dbReference type="PANTHER" id="PTHR33919">
    <property type="entry name" value="OS09G0127700 PROTEIN"/>
    <property type="match status" value="1"/>
</dbReference>
<dbReference type="KEGG" id="cit:102630261"/>
<feature type="compositionally biased region" description="Basic and acidic residues" evidence="1">
    <location>
        <begin position="1"/>
        <end position="30"/>
    </location>
</feature>
<evidence type="ECO:0000256" key="1">
    <source>
        <dbReference type="SAM" id="MobiDB-lite"/>
    </source>
</evidence>
<feature type="transmembrane region" description="Helical" evidence="2">
    <location>
        <begin position="47"/>
        <end position="70"/>
    </location>
</feature>
<accession>A0A067FMQ6</accession>
<name>A0A067FMQ6_CITSI</name>
<organism evidence="3 4">
    <name type="scientific">Citrus sinensis</name>
    <name type="common">Sweet orange</name>
    <name type="synonym">Citrus aurantium var. sinensis</name>
    <dbReference type="NCBI Taxonomy" id="2711"/>
    <lineage>
        <taxon>Eukaryota</taxon>
        <taxon>Viridiplantae</taxon>
        <taxon>Streptophyta</taxon>
        <taxon>Embryophyta</taxon>
        <taxon>Tracheophyta</taxon>
        <taxon>Spermatophyta</taxon>
        <taxon>Magnoliopsida</taxon>
        <taxon>eudicotyledons</taxon>
        <taxon>Gunneridae</taxon>
        <taxon>Pentapetalae</taxon>
        <taxon>rosids</taxon>
        <taxon>malvids</taxon>
        <taxon>Sapindales</taxon>
        <taxon>Rutaceae</taxon>
        <taxon>Aurantioideae</taxon>
        <taxon>Citrus</taxon>
    </lineage>
</organism>
<proteinExistence type="predicted"/>
<keyword evidence="4" id="KW-1185">Reference proteome</keyword>
<gene>
    <name evidence="3" type="ORF">CISIN_1g042368mg</name>
</gene>
<dbReference type="STRING" id="2711.A0A067FMQ6"/>
<keyword evidence="2" id="KW-0472">Membrane</keyword>
<feature type="region of interest" description="Disordered" evidence="1">
    <location>
        <begin position="1"/>
        <end position="45"/>
    </location>
</feature>
<sequence>MAANEGWRKNADTHKMSPEEVKRAGVEGSKRPPGHNPGGILHQRRSLPFSTTTIAITGFAIVGVIGYLTLYAKKKPEATAGDVARVSTNVARPEDTHPRK</sequence>
<dbReference type="EMBL" id="KK784897">
    <property type="protein sequence ID" value="KDO67440.1"/>
    <property type="molecule type" value="Genomic_DNA"/>
</dbReference>
<reference evidence="3 4" key="1">
    <citation type="submission" date="2014-04" db="EMBL/GenBank/DDBJ databases">
        <authorList>
            <consortium name="International Citrus Genome Consortium"/>
            <person name="Gmitter F."/>
            <person name="Chen C."/>
            <person name="Farmerie W."/>
            <person name="Harkins T."/>
            <person name="Desany B."/>
            <person name="Mohiuddin M."/>
            <person name="Kodira C."/>
            <person name="Borodovsky M."/>
            <person name="Lomsadze A."/>
            <person name="Burns P."/>
            <person name="Jenkins J."/>
            <person name="Prochnik S."/>
            <person name="Shu S."/>
            <person name="Chapman J."/>
            <person name="Pitluck S."/>
            <person name="Schmutz J."/>
            <person name="Rokhsar D."/>
        </authorList>
    </citation>
    <scope>NUCLEOTIDE SEQUENCE</scope>
</reference>
<dbReference type="OrthoDB" id="1892673at2759"/>
<evidence type="ECO:0008006" key="5">
    <source>
        <dbReference type="Google" id="ProtNLM"/>
    </source>
</evidence>
<evidence type="ECO:0000313" key="4">
    <source>
        <dbReference type="Proteomes" id="UP000027120"/>
    </source>
</evidence>
<dbReference type="PaxDb" id="2711-XP_006483484.1"/>
<evidence type="ECO:0000256" key="2">
    <source>
        <dbReference type="SAM" id="Phobius"/>
    </source>
</evidence>
<keyword evidence="2" id="KW-0812">Transmembrane</keyword>
<keyword evidence="2" id="KW-1133">Transmembrane helix</keyword>
<dbReference type="PANTHER" id="PTHR33919:SF1">
    <property type="entry name" value="OS09G0127700 PROTEIN"/>
    <property type="match status" value="1"/>
</dbReference>
<evidence type="ECO:0000313" key="3">
    <source>
        <dbReference type="EMBL" id="KDO67440.1"/>
    </source>
</evidence>